<dbReference type="EMBL" id="WMIA01000015">
    <property type="protein sequence ID" value="MTF39680.1"/>
    <property type="molecule type" value="Genomic_DNA"/>
</dbReference>
<dbReference type="RefSeq" id="WP_133117744.1">
    <property type="nucleotide sequence ID" value="NZ_WMIA01000015.1"/>
</dbReference>
<gene>
    <name evidence="1" type="ORF">GGC33_12185</name>
</gene>
<proteinExistence type="predicted"/>
<protein>
    <submittedName>
        <fullName evidence="1">Uncharacterized protein</fullName>
    </submittedName>
</protein>
<name>A0A844GUC8_9CHRO</name>
<reference evidence="1 2" key="1">
    <citation type="submission" date="2019-11" db="EMBL/GenBank/DDBJ databases">
        <title>Isolation of a new High Light Tolerant Cyanobacteria.</title>
        <authorList>
            <person name="Dobson Z."/>
            <person name="Vaughn N."/>
            <person name="Vaughn M."/>
            <person name="Fromme P."/>
            <person name="Mazor Y."/>
        </authorList>
    </citation>
    <scope>NUCLEOTIDE SEQUENCE [LARGE SCALE GENOMIC DNA]</scope>
    <source>
        <strain evidence="1 2">0216</strain>
    </source>
</reference>
<comment type="caution">
    <text evidence="1">The sequence shown here is derived from an EMBL/GenBank/DDBJ whole genome shotgun (WGS) entry which is preliminary data.</text>
</comment>
<organism evidence="1 2">
    <name type="scientific">Cyanobacterium aponinum 0216</name>
    <dbReference type="NCBI Taxonomy" id="2676140"/>
    <lineage>
        <taxon>Bacteria</taxon>
        <taxon>Bacillati</taxon>
        <taxon>Cyanobacteriota</taxon>
        <taxon>Cyanophyceae</taxon>
        <taxon>Oscillatoriophycideae</taxon>
        <taxon>Chroococcales</taxon>
        <taxon>Geminocystaceae</taxon>
        <taxon>Cyanobacterium</taxon>
    </lineage>
</organism>
<sequence length="183" mass="20765">MKYLTKYIKFFGVKSLILILSLSYFNDVKALPPEQILPERIEDLEYLGGAWIPLNNSEAMYGGNLDEGSYWYHLAQGKNTVFLILQQLQARTSDGKPIMKNLDVVVVPELAKQSTYGIMRGVQENCIYPNGQKLQDSRILIIVKYHQDTATPIRSFLANLQTEKWETPPASTIKGLVCQLEIP</sequence>
<evidence type="ECO:0000313" key="1">
    <source>
        <dbReference type="EMBL" id="MTF39680.1"/>
    </source>
</evidence>
<dbReference type="AlphaFoldDB" id="A0A844GUC8"/>
<evidence type="ECO:0000313" key="2">
    <source>
        <dbReference type="Proteomes" id="UP000437131"/>
    </source>
</evidence>
<dbReference type="Proteomes" id="UP000437131">
    <property type="component" value="Unassembled WGS sequence"/>
</dbReference>
<accession>A0A844GUC8</accession>